<dbReference type="InterPro" id="IPR050407">
    <property type="entry name" value="Geranylgeranyl_reductase"/>
</dbReference>
<evidence type="ECO:0000313" key="2">
    <source>
        <dbReference type="EMBL" id="SVA45971.1"/>
    </source>
</evidence>
<accession>A0A381W0T6</accession>
<sequence>VVKRHINLMNDKDTISSERYDVIVIGAGPSGNTAAVELSSGGMKTLVIDQRHIIGDKLCTGIIGVECASIVPPREELVYRSASEVKVYSPNGTSYMLGDDTCHALIVDRVSYVQDMAENAMQSGADYLLGSRVDSINIDDSKVQVAGNSGDRQFSFNARIVILTGGFRTGLLKQVGLEKSNQLDYLIGTQIKVKARNIDRTHIYTGSGVSPGSFAWLVPTDGDDALLGGVSRERLNGGLDGLMNTLVADEIISRPVSSVENWGIPLKPIPRTFASRVLVAGDAAGFAKPTTGGGIYYSILSGKISAEVTLEAAIDGDFSDKKLSNYEKRWKELFGNELRAGFYARLLYESL</sequence>
<dbReference type="PRINTS" id="PR00420">
    <property type="entry name" value="RNGMNOXGNASE"/>
</dbReference>
<dbReference type="InterPro" id="IPR011777">
    <property type="entry name" value="Geranylgeranyl_Rdtase_fam"/>
</dbReference>
<name>A0A381W0T6_9ZZZZ</name>
<proteinExistence type="predicted"/>
<dbReference type="InterPro" id="IPR023753">
    <property type="entry name" value="FAD/NAD-binding_dom"/>
</dbReference>
<feature type="domain" description="FAD/NAD(P)-binding" evidence="1">
    <location>
        <begin position="20"/>
        <end position="179"/>
    </location>
</feature>
<dbReference type="NCBIfam" id="TIGR02032">
    <property type="entry name" value="GG-red-SF"/>
    <property type="match status" value="1"/>
</dbReference>
<evidence type="ECO:0000259" key="1">
    <source>
        <dbReference type="Pfam" id="PF07992"/>
    </source>
</evidence>
<dbReference type="PANTHER" id="PTHR42685:SF18">
    <property type="entry name" value="DIGERANYLGERANYLGLYCEROPHOSPHOLIPID REDUCTASE"/>
    <property type="match status" value="1"/>
</dbReference>
<dbReference type="SUPFAM" id="SSF51905">
    <property type="entry name" value="FAD/NAD(P)-binding domain"/>
    <property type="match status" value="1"/>
</dbReference>
<dbReference type="EMBL" id="UINC01010324">
    <property type="protein sequence ID" value="SVA45971.1"/>
    <property type="molecule type" value="Genomic_DNA"/>
</dbReference>
<protein>
    <recommendedName>
        <fullName evidence="1">FAD/NAD(P)-binding domain-containing protein</fullName>
    </recommendedName>
</protein>
<feature type="non-terminal residue" evidence="2">
    <location>
        <position position="1"/>
    </location>
</feature>
<dbReference type="Pfam" id="PF07992">
    <property type="entry name" value="Pyr_redox_2"/>
    <property type="match status" value="1"/>
</dbReference>
<dbReference type="GO" id="GO:0016628">
    <property type="term" value="F:oxidoreductase activity, acting on the CH-CH group of donors, NAD or NADP as acceptor"/>
    <property type="evidence" value="ECO:0007669"/>
    <property type="project" value="InterPro"/>
</dbReference>
<reference evidence="2" key="1">
    <citation type="submission" date="2018-05" db="EMBL/GenBank/DDBJ databases">
        <authorList>
            <person name="Lanie J.A."/>
            <person name="Ng W.-L."/>
            <person name="Kazmierczak K.M."/>
            <person name="Andrzejewski T.M."/>
            <person name="Davidsen T.M."/>
            <person name="Wayne K.J."/>
            <person name="Tettelin H."/>
            <person name="Glass J.I."/>
            <person name="Rusch D."/>
            <person name="Podicherti R."/>
            <person name="Tsui H.-C.T."/>
            <person name="Winkler M.E."/>
        </authorList>
    </citation>
    <scope>NUCLEOTIDE SEQUENCE</scope>
</reference>
<gene>
    <name evidence="2" type="ORF">METZ01_LOCUS98825</name>
</gene>
<dbReference type="AlphaFoldDB" id="A0A381W0T6"/>
<dbReference type="PANTHER" id="PTHR42685">
    <property type="entry name" value="GERANYLGERANYL DIPHOSPHATE REDUCTASE"/>
    <property type="match status" value="1"/>
</dbReference>
<dbReference type="InterPro" id="IPR036188">
    <property type="entry name" value="FAD/NAD-bd_sf"/>
</dbReference>
<feature type="non-terminal residue" evidence="2">
    <location>
        <position position="351"/>
    </location>
</feature>
<dbReference type="Gene3D" id="3.50.50.60">
    <property type="entry name" value="FAD/NAD(P)-binding domain"/>
    <property type="match status" value="1"/>
</dbReference>
<organism evidence="2">
    <name type="scientific">marine metagenome</name>
    <dbReference type="NCBI Taxonomy" id="408172"/>
    <lineage>
        <taxon>unclassified sequences</taxon>
        <taxon>metagenomes</taxon>
        <taxon>ecological metagenomes</taxon>
    </lineage>
</organism>